<gene>
    <name evidence="2" type="ORF">GCM10018772_69070</name>
</gene>
<comment type="caution">
    <text evidence="2">The sequence shown here is derived from an EMBL/GenBank/DDBJ whole genome shotgun (WGS) entry which is preliminary data.</text>
</comment>
<dbReference type="Gene3D" id="3.40.50.1820">
    <property type="entry name" value="alpha/beta hydrolase"/>
    <property type="match status" value="1"/>
</dbReference>
<dbReference type="AlphaFoldDB" id="A0A919B0Y8"/>
<protein>
    <recommendedName>
        <fullName evidence="4">Alpha/beta hydrolase</fullName>
    </recommendedName>
</protein>
<evidence type="ECO:0000313" key="2">
    <source>
        <dbReference type="EMBL" id="GHF33631.1"/>
    </source>
</evidence>
<dbReference type="SUPFAM" id="SSF53474">
    <property type="entry name" value="alpha/beta-Hydrolases"/>
    <property type="match status" value="1"/>
</dbReference>
<dbReference type="EMBL" id="BNBI01000023">
    <property type="protein sequence ID" value="GHF33631.1"/>
    <property type="molecule type" value="Genomic_DNA"/>
</dbReference>
<evidence type="ECO:0008006" key="4">
    <source>
        <dbReference type="Google" id="ProtNLM"/>
    </source>
</evidence>
<organism evidence="2 3">
    <name type="scientific">Streptomyces fumanus</name>
    <dbReference type="NCBI Taxonomy" id="67302"/>
    <lineage>
        <taxon>Bacteria</taxon>
        <taxon>Bacillati</taxon>
        <taxon>Actinomycetota</taxon>
        <taxon>Actinomycetes</taxon>
        <taxon>Kitasatosporales</taxon>
        <taxon>Streptomycetaceae</taxon>
        <taxon>Streptomyces</taxon>
    </lineage>
</organism>
<proteinExistence type="predicted"/>
<dbReference type="RefSeq" id="WP_190208431.1">
    <property type="nucleotide sequence ID" value="NZ_BNBI01000023.1"/>
</dbReference>
<name>A0A919B0Y8_9ACTN</name>
<evidence type="ECO:0000256" key="1">
    <source>
        <dbReference type="SAM" id="MobiDB-lite"/>
    </source>
</evidence>
<dbReference type="Proteomes" id="UP000630718">
    <property type="component" value="Unassembled WGS sequence"/>
</dbReference>
<dbReference type="InterPro" id="IPR029058">
    <property type="entry name" value="AB_hydrolase_fold"/>
</dbReference>
<reference evidence="2" key="2">
    <citation type="submission" date="2020-09" db="EMBL/GenBank/DDBJ databases">
        <authorList>
            <person name="Sun Q."/>
            <person name="Ohkuma M."/>
        </authorList>
    </citation>
    <scope>NUCLEOTIDE SEQUENCE</scope>
    <source>
        <strain evidence="2">JCM 4477</strain>
    </source>
</reference>
<feature type="compositionally biased region" description="Low complexity" evidence="1">
    <location>
        <begin position="32"/>
        <end position="42"/>
    </location>
</feature>
<keyword evidence="3" id="KW-1185">Reference proteome</keyword>
<evidence type="ECO:0000313" key="3">
    <source>
        <dbReference type="Proteomes" id="UP000630718"/>
    </source>
</evidence>
<reference evidence="2" key="1">
    <citation type="journal article" date="2014" name="Int. J. Syst. Evol. Microbiol.">
        <title>Complete genome sequence of Corynebacterium casei LMG S-19264T (=DSM 44701T), isolated from a smear-ripened cheese.</title>
        <authorList>
            <consortium name="US DOE Joint Genome Institute (JGI-PGF)"/>
            <person name="Walter F."/>
            <person name="Albersmeier A."/>
            <person name="Kalinowski J."/>
            <person name="Ruckert C."/>
        </authorList>
    </citation>
    <scope>NUCLEOTIDE SEQUENCE</scope>
    <source>
        <strain evidence="2">JCM 4477</strain>
    </source>
</reference>
<feature type="region of interest" description="Disordered" evidence="1">
    <location>
        <begin position="1"/>
        <end position="42"/>
    </location>
</feature>
<sequence length="260" mass="26670">MRARNMTGDRLTPQAEPGGHLVGRRPAPPAGPLATAGPAPRLPSRGYAVEVPAGALRLAGALEVPVGARAMAVLTTGSGRHRREMSAALRRAGLGTLVLELLHPAESAVGHNAFDIVLLARRLGAACDWLHGETGLPVGCAATGTRAAAALEAAAGHDTVRAVVCLSGRPELARPSSLDRVPVPVLLVTGGRGTRLLGRNRLAADWLRCPHRVVEIPDAADPVFSGDAACRVLALATGWLTGHLGGGTTAPAPPAPRTWT</sequence>
<accession>A0A919B0Y8</accession>